<evidence type="ECO:0000256" key="2">
    <source>
        <dbReference type="SAM" id="SignalP"/>
    </source>
</evidence>
<organism evidence="4 5">
    <name type="scientific">Veronia nyctiphanis</name>
    <dbReference type="NCBI Taxonomy" id="1278244"/>
    <lineage>
        <taxon>Bacteria</taxon>
        <taxon>Pseudomonadati</taxon>
        <taxon>Pseudomonadota</taxon>
        <taxon>Gammaproteobacteria</taxon>
        <taxon>Vibrionales</taxon>
        <taxon>Vibrionaceae</taxon>
        <taxon>Veronia</taxon>
    </lineage>
</organism>
<reference evidence="4 5" key="1">
    <citation type="submission" date="2017-10" db="EMBL/GenBank/DDBJ databases">
        <title>Nyctiphanis sp. nov., isolated from the stomach of the euphausiid Nyctiphanes simplex (Hansen, 1911) in the Gulf of California.</title>
        <authorList>
            <person name="Gomez-Gil B."/>
            <person name="Aguilar-Mendez M."/>
            <person name="Lopez-Cortes A."/>
            <person name="Gomez-Gutierrez J."/>
            <person name="Roque A."/>
            <person name="Lang E."/>
            <person name="Gonzalez-Castillo A."/>
        </authorList>
    </citation>
    <scope>NUCLEOTIDE SEQUENCE [LARGE SCALE GENOMIC DNA]</scope>
    <source>
        <strain evidence="4 5">CAIM 600</strain>
    </source>
</reference>
<dbReference type="InterPro" id="IPR027385">
    <property type="entry name" value="Beta-barrel_OMP"/>
</dbReference>
<dbReference type="EMBL" id="PEIB01000001">
    <property type="protein sequence ID" value="RXJ74923.1"/>
    <property type="molecule type" value="Genomic_DNA"/>
</dbReference>
<feature type="domain" description="Outer membrane protein beta-barrel" evidence="3">
    <location>
        <begin position="10"/>
        <end position="192"/>
    </location>
</feature>
<name>A0A4Q0YVK4_9GAMM</name>
<feature type="signal peptide" evidence="2">
    <location>
        <begin position="1"/>
        <end position="20"/>
    </location>
</feature>
<sequence>MKITRLCPCVILITSLSASADDFSGWHVNAGAGLVYSTVNNKSFESQSTPDAFSISGGYQLNRFIGVEATLIHYGKMQVDGFEARPRSLSISANLGYELENGIRPFILFGYGAFKLGQSDSLLRYIAVNDEARTLHTGFGVEYQLENVYFRVSQVFDKTRLTAGIGFFEDSLNDKFSDITLATTQLTVGYQF</sequence>
<keyword evidence="5" id="KW-1185">Reference proteome</keyword>
<dbReference type="InterPro" id="IPR011250">
    <property type="entry name" value="OMP/PagP_B-barrel"/>
</dbReference>
<feature type="chain" id="PRO_5020410343" description="Outer membrane protein beta-barrel domain-containing protein" evidence="2">
    <location>
        <begin position="21"/>
        <end position="192"/>
    </location>
</feature>
<dbReference type="Gene3D" id="2.40.160.20">
    <property type="match status" value="1"/>
</dbReference>
<gene>
    <name evidence="4" type="ORF">CS022_01695</name>
</gene>
<proteinExistence type="predicted"/>
<dbReference type="RefSeq" id="WP_129120811.1">
    <property type="nucleotide sequence ID" value="NZ_PEIB01000001.1"/>
</dbReference>
<evidence type="ECO:0000313" key="5">
    <source>
        <dbReference type="Proteomes" id="UP000290287"/>
    </source>
</evidence>
<keyword evidence="1 2" id="KW-0732">Signal</keyword>
<accession>A0A4Q0YVK4</accession>
<dbReference type="Proteomes" id="UP000290287">
    <property type="component" value="Unassembled WGS sequence"/>
</dbReference>
<evidence type="ECO:0000256" key="1">
    <source>
        <dbReference type="ARBA" id="ARBA00022729"/>
    </source>
</evidence>
<comment type="caution">
    <text evidence="4">The sequence shown here is derived from an EMBL/GenBank/DDBJ whole genome shotgun (WGS) entry which is preliminary data.</text>
</comment>
<dbReference type="Pfam" id="PF13505">
    <property type="entry name" value="OMP_b-brl"/>
    <property type="match status" value="1"/>
</dbReference>
<evidence type="ECO:0000313" key="4">
    <source>
        <dbReference type="EMBL" id="RXJ74923.1"/>
    </source>
</evidence>
<evidence type="ECO:0000259" key="3">
    <source>
        <dbReference type="Pfam" id="PF13505"/>
    </source>
</evidence>
<protein>
    <recommendedName>
        <fullName evidence="3">Outer membrane protein beta-barrel domain-containing protein</fullName>
    </recommendedName>
</protein>
<dbReference type="SUPFAM" id="SSF56925">
    <property type="entry name" value="OMPA-like"/>
    <property type="match status" value="1"/>
</dbReference>
<dbReference type="AlphaFoldDB" id="A0A4Q0YVK4"/>